<sequence>MSRSRLLRLARSLPFLLALLLAPAPAAGHALNSALLSLTEVEGHDGRFLVRWQASSSALEAELATPAVFPPACKVEGAYLDCGHDGLVGTIELPWLAGTETNVMVVVEWRNGSRLVRVLTGNDPSLVVYGIPASAGLRALRPIMVDYSWLGIEHILTGFDHLLFVIALTLLVRGRRKLLGAVTAFTVAHSLTLACAVFGWLTLPAPPVEAAIALSIVLVCGECLRSTDSLTRRAPWAVTFAFGLLHGLGFASSLLDIGLPERHVPIALLFFNVGVEIGQLGVIALVVALRLLAARVPTQPATVRRGVVYAMGAMAGYWSIERVVAMLTDARM</sequence>
<keyword evidence="1" id="KW-0812">Transmembrane</keyword>
<accession>A0ABT5CH54</accession>
<keyword evidence="1" id="KW-1133">Transmembrane helix</keyword>
<feature type="transmembrane region" description="Helical" evidence="1">
    <location>
        <begin position="178"/>
        <end position="201"/>
    </location>
</feature>
<keyword evidence="2" id="KW-0732">Signal</keyword>
<protein>
    <submittedName>
        <fullName evidence="3">HupE/UreJ family protein</fullName>
    </submittedName>
</protein>
<dbReference type="InterPro" id="IPR032809">
    <property type="entry name" value="Put_HupE_UreJ"/>
</dbReference>
<feature type="signal peptide" evidence="2">
    <location>
        <begin position="1"/>
        <end position="26"/>
    </location>
</feature>
<organism evidence="3 4">
    <name type="scientific">Sorangium atrum</name>
    <dbReference type="NCBI Taxonomy" id="2995308"/>
    <lineage>
        <taxon>Bacteria</taxon>
        <taxon>Pseudomonadati</taxon>
        <taxon>Myxococcota</taxon>
        <taxon>Polyangia</taxon>
        <taxon>Polyangiales</taxon>
        <taxon>Polyangiaceae</taxon>
        <taxon>Sorangium</taxon>
    </lineage>
</organism>
<comment type="caution">
    <text evidence="3">The sequence shown here is derived from an EMBL/GenBank/DDBJ whole genome shotgun (WGS) entry which is preliminary data.</text>
</comment>
<evidence type="ECO:0000256" key="1">
    <source>
        <dbReference type="SAM" id="Phobius"/>
    </source>
</evidence>
<name>A0ABT5CH54_9BACT</name>
<feature type="transmembrane region" description="Helical" evidence="1">
    <location>
        <begin position="236"/>
        <end position="255"/>
    </location>
</feature>
<dbReference type="Pfam" id="PF13795">
    <property type="entry name" value="HupE_UreJ_2"/>
    <property type="match status" value="1"/>
</dbReference>
<gene>
    <name evidence="3" type="ORF">POL72_49175</name>
</gene>
<reference evidence="3 4" key="1">
    <citation type="submission" date="2023-01" db="EMBL/GenBank/DDBJ databases">
        <title>Minimal conservation of predation-associated metabolite biosynthetic gene clusters underscores biosynthetic potential of Myxococcota including descriptions for ten novel species: Archangium lansinium sp. nov., Myxococcus landrumus sp. nov., Nannocystis bai.</title>
        <authorList>
            <person name="Ahearne A."/>
            <person name="Stevens C."/>
            <person name="Dowd S."/>
        </authorList>
    </citation>
    <scope>NUCLEOTIDE SEQUENCE [LARGE SCALE GENOMIC DNA]</scope>
    <source>
        <strain evidence="3 4">WIWO2</strain>
    </source>
</reference>
<feature type="chain" id="PRO_5045760934" evidence="2">
    <location>
        <begin position="27"/>
        <end position="332"/>
    </location>
</feature>
<feature type="transmembrane region" description="Helical" evidence="1">
    <location>
        <begin position="306"/>
        <end position="327"/>
    </location>
</feature>
<dbReference type="Proteomes" id="UP001217485">
    <property type="component" value="Unassembled WGS sequence"/>
</dbReference>
<keyword evidence="4" id="KW-1185">Reference proteome</keyword>
<feature type="transmembrane region" description="Helical" evidence="1">
    <location>
        <begin position="267"/>
        <end position="294"/>
    </location>
</feature>
<dbReference type="RefSeq" id="WP_272104255.1">
    <property type="nucleotide sequence ID" value="NZ_JAQNDK010000007.1"/>
</dbReference>
<evidence type="ECO:0000256" key="2">
    <source>
        <dbReference type="SAM" id="SignalP"/>
    </source>
</evidence>
<dbReference type="EMBL" id="JAQNDK010000007">
    <property type="protein sequence ID" value="MDC0685774.1"/>
    <property type="molecule type" value="Genomic_DNA"/>
</dbReference>
<evidence type="ECO:0000313" key="4">
    <source>
        <dbReference type="Proteomes" id="UP001217485"/>
    </source>
</evidence>
<feature type="transmembrane region" description="Helical" evidence="1">
    <location>
        <begin position="147"/>
        <end position="171"/>
    </location>
</feature>
<keyword evidence="1" id="KW-0472">Membrane</keyword>
<proteinExistence type="predicted"/>
<evidence type="ECO:0000313" key="3">
    <source>
        <dbReference type="EMBL" id="MDC0685774.1"/>
    </source>
</evidence>